<organism evidence="5 6">
    <name type="scientific">Mastacembelus armatus</name>
    <name type="common">zig-zag eel</name>
    <dbReference type="NCBI Taxonomy" id="205130"/>
    <lineage>
        <taxon>Eukaryota</taxon>
        <taxon>Metazoa</taxon>
        <taxon>Chordata</taxon>
        <taxon>Craniata</taxon>
        <taxon>Vertebrata</taxon>
        <taxon>Euteleostomi</taxon>
        <taxon>Actinopterygii</taxon>
        <taxon>Neopterygii</taxon>
        <taxon>Teleostei</taxon>
        <taxon>Neoteleostei</taxon>
        <taxon>Acanthomorphata</taxon>
        <taxon>Anabantaria</taxon>
        <taxon>Synbranchiformes</taxon>
        <taxon>Mastacembelidae</taxon>
        <taxon>Mastacembelus</taxon>
    </lineage>
</organism>
<comment type="similarity">
    <text evidence="1">Belongs to the SMARCD family.</text>
</comment>
<name>A0A7N8X7H6_9TELE</name>
<dbReference type="InterPro" id="IPR003121">
    <property type="entry name" value="SWIB_MDM2_domain"/>
</dbReference>
<dbReference type="PROSITE" id="PS51925">
    <property type="entry name" value="SWIB_MDM2"/>
    <property type="match status" value="1"/>
</dbReference>
<keyword evidence="6" id="KW-1185">Reference proteome</keyword>
<evidence type="ECO:0000259" key="4">
    <source>
        <dbReference type="PROSITE" id="PS51925"/>
    </source>
</evidence>
<evidence type="ECO:0000256" key="3">
    <source>
        <dbReference type="SAM" id="MobiDB-lite"/>
    </source>
</evidence>
<evidence type="ECO:0000256" key="1">
    <source>
        <dbReference type="ARBA" id="ARBA00010619"/>
    </source>
</evidence>
<proteinExistence type="inferred from homology"/>
<dbReference type="PANTHER" id="PTHR13844">
    <property type="entry name" value="SWI/SNF-RELATED MATRIX-ASSOCIATED ACTIN-DEPENDENT REGULATOR OF CHROMATIN SUBFAMILY D"/>
    <property type="match status" value="1"/>
</dbReference>
<feature type="compositionally biased region" description="Low complexity" evidence="3">
    <location>
        <begin position="48"/>
        <end position="57"/>
    </location>
</feature>
<evidence type="ECO:0000256" key="2">
    <source>
        <dbReference type="ARBA" id="ARBA00022553"/>
    </source>
</evidence>
<reference evidence="5" key="1">
    <citation type="submission" date="2025-08" db="UniProtKB">
        <authorList>
            <consortium name="Ensembl"/>
        </authorList>
    </citation>
    <scope>IDENTIFICATION</scope>
</reference>
<dbReference type="InterPro" id="IPR038041">
    <property type="entry name" value="SMARCD1_SWIB_dom"/>
</dbReference>
<protein>
    <submittedName>
        <fullName evidence="5">SWI/SNF related BAF chromatin remodeling complex subunit D1</fullName>
    </submittedName>
</protein>
<dbReference type="CDD" id="cd17674">
    <property type="entry name" value="SWIB_BAF60A"/>
    <property type="match status" value="1"/>
</dbReference>
<keyword evidence="2" id="KW-0597">Phosphoprotein</keyword>
<dbReference type="SMART" id="SM00151">
    <property type="entry name" value="SWIB"/>
    <property type="match status" value="1"/>
</dbReference>
<dbReference type="SUPFAM" id="SSF47592">
    <property type="entry name" value="SWIB/MDM2 domain"/>
    <property type="match status" value="1"/>
</dbReference>
<dbReference type="FunFam" id="1.10.245.10:FF:000001">
    <property type="entry name" value="SWI/SNF-related matrix-associated regulator of chromatin subfamily D member 3 isoform 1"/>
    <property type="match status" value="1"/>
</dbReference>
<dbReference type="AlphaFoldDB" id="A0A7N8X7H6"/>
<accession>A0A7N8X7H6</accession>
<dbReference type="InterPro" id="IPR019835">
    <property type="entry name" value="SWIB_domain"/>
</dbReference>
<feature type="domain" description="DM2" evidence="4">
    <location>
        <begin position="229"/>
        <end position="306"/>
    </location>
</feature>
<dbReference type="GO" id="GO:0005654">
    <property type="term" value="C:nucleoplasm"/>
    <property type="evidence" value="ECO:0007669"/>
    <property type="project" value="UniProtKB-ARBA"/>
</dbReference>
<dbReference type="Pfam" id="PF02201">
    <property type="entry name" value="SWIB"/>
    <property type="match status" value="1"/>
</dbReference>
<dbReference type="Gene3D" id="1.10.245.10">
    <property type="entry name" value="SWIB/MDM2 domain"/>
    <property type="match status" value="1"/>
</dbReference>
<dbReference type="InterPro" id="IPR036885">
    <property type="entry name" value="SWIB_MDM2_dom_sf"/>
</dbReference>
<feature type="region of interest" description="Disordered" evidence="3">
    <location>
        <begin position="1"/>
        <end position="72"/>
    </location>
</feature>
<dbReference type="Proteomes" id="UP000261640">
    <property type="component" value="Unplaced"/>
</dbReference>
<evidence type="ECO:0000313" key="5">
    <source>
        <dbReference type="Ensembl" id="ENSMAMP00000047176.1"/>
    </source>
</evidence>
<dbReference type="GeneTree" id="ENSGT00940000156629"/>
<reference evidence="5" key="2">
    <citation type="submission" date="2025-09" db="UniProtKB">
        <authorList>
            <consortium name="Ensembl"/>
        </authorList>
    </citation>
    <scope>IDENTIFICATION</scope>
</reference>
<sequence length="413" mass="47886">MQRPGMPPSSRMTPQGPAMGPPGYGSSPVSRPGMPGVMDPSRKRPAPQQIQQVQQQQNRNHTKKKKMADKILPQRIRELVPESQAYMDLLAFERKLDQTIMRKRLDIQEALKRPIKQKRKLRIFISNTFNPAKPDAEDGEGTVASWELRVEGRLLEDTAVSKYEATKQKRKFSSFFKSLVIELDKDLYGPDNHLVEWHRTATTQETDGFQVKRPGDVGVRCTVLLMLDYQPPQFKLDPRLARMLGIHTQTRPVIIQALWQYVKTHKLQDPHEREFINCDKYLQQIFETQRMKFSEIPQRLHALLMPPEPIIINHVISVDPNDQKKTACYDIDVEVDDTLKTQMNSFLLSTASQQEIAGLDNKTMTDVVGNPEEERRAEFYYQPWAQEAVCRYFYSKVQQRRQELEQALGIRNT</sequence>
<dbReference type="Ensembl" id="ENSMAMT00000043873.1">
    <property type="protein sequence ID" value="ENSMAMP00000047176.1"/>
    <property type="gene ID" value="ENSMAMG00000007907.2"/>
</dbReference>
<evidence type="ECO:0000313" key="6">
    <source>
        <dbReference type="Proteomes" id="UP000261640"/>
    </source>
</evidence>